<feature type="chain" id="PRO_5038776559" evidence="2">
    <location>
        <begin position="19"/>
        <end position="336"/>
    </location>
</feature>
<gene>
    <name evidence="3" type="ORF">EXE58_03420</name>
</gene>
<accession>A0A4P7ID70</accession>
<organism evidence="3 4">
    <name type="scientific">Nocardioides seonyuensis</name>
    <dbReference type="NCBI Taxonomy" id="2518371"/>
    <lineage>
        <taxon>Bacteria</taxon>
        <taxon>Bacillati</taxon>
        <taxon>Actinomycetota</taxon>
        <taxon>Actinomycetes</taxon>
        <taxon>Propionibacteriales</taxon>
        <taxon>Nocardioidaceae</taxon>
        <taxon>Nocardioides</taxon>
    </lineage>
</organism>
<keyword evidence="4" id="KW-1185">Reference proteome</keyword>
<name>A0A4P7ID70_9ACTN</name>
<reference evidence="3 4" key="1">
    <citation type="submission" date="2019-03" db="EMBL/GenBank/DDBJ databases">
        <title>Three New Species of Nocardioides, Nocardioides euryhalodurans sp. nov., Nocardioides seonyuensis sp. nov. and Nocardioides eburneoflavus sp. nov. Iolated from Soil.</title>
        <authorList>
            <person name="Roh S.G."/>
            <person name="Lee C."/>
            <person name="Kim M.-K."/>
            <person name="Kim S.B."/>
        </authorList>
    </citation>
    <scope>NUCLEOTIDE SEQUENCE [LARGE SCALE GENOMIC DNA]</scope>
    <source>
        <strain evidence="3 4">MMS17-SY207-3</strain>
    </source>
</reference>
<sequence>MFLRSRLRRAALTTTACAVLVTACGGSTQPGDDTPGSGGPSAISGAAAPETAGSPAPSRAGVVPTELQPALDGAPSRPRTPREAAAMVEAAQAVIRSDDPDRALLTAAGHTEQLVVREIASHRRWLPRVLGLLPARLRKHVRAGVAARHEFRSMHPTSDRDLASELPAWRIVDPAPAEVLLRSYREAERRYGVDWEYLAAINLVETAMGRIRGTSVAGAQGPMQFIPTTWDIYGEGGDINNAHDAILAAARLLRANGFARDKGAALWRYNNSWAYVRGVTHHAEVMRRDPRQLRGYLAWQVYYLTRRGSVWLPTGYERRQPVSVASYLRRHPERLP</sequence>
<proteinExistence type="predicted"/>
<evidence type="ECO:0000313" key="3">
    <source>
        <dbReference type="EMBL" id="QBX54610.1"/>
    </source>
</evidence>
<dbReference type="KEGG" id="nsn:EXE58_03420"/>
<dbReference type="CDD" id="cd13399">
    <property type="entry name" value="Slt35-like"/>
    <property type="match status" value="1"/>
</dbReference>
<feature type="compositionally biased region" description="Low complexity" evidence="1">
    <location>
        <begin position="26"/>
        <end position="49"/>
    </location>
</feature>
<keyword evidence="2" id="KW-0732">Signal</keyword>
<dbReference type="RefSeq" id="WP_135266582.1">
    <property type="nucleotide sequence ID" value="NZ_CP038436.1"/>
</dbReference>
<evidence type="ECO:0000313" key="4">
    <source>
        <dbReference type="Proteomes" id="UP000294853"/>
    </source>
</evidence>
<feature type="region of interest" description="Disordered" evidence="1">
    <location>
        <begin position="26"/>
        <end position="62"/>
    </location>
</feature>
<dbReference type="PROSITE" id="PS51257">
    <property type="entry name" value="PROKAR_LIPOPROTEIN"/>
    <property type="match status" value="1"/>
</dbReference>
<feature type="signal peptide" evidence="2">
    <location>
        <begin position="1"/>
        <end position="18"/>
    </location>
</feature>
<dbReference type="OrthoDB" id="9796191at2"/>
<dbReference type="Gene3D" id="1.10.530.10">
    <property type="match status" value="1"/>
</dbReference>
<dbReference type="EMBL" id="CP038436">
    <property type="protein sequence ID" value="QBX54610.1"/>
    <property type="molecule type" value="Genomic_DNA"/>
</dbReference>
<evidence type="ECO:0000256" key="2">
    <source>
        <dbReference type="SAM" id="SignalP"/>
    </source>
</evidence>
<dbReference type="Proteomes" id="UP000294853">
    <property type="component" value="Chromosome"/>
</dbReference>
<protein>
    <submittedName>
        <fullName evidence="3">Lytic transglycosylase domain-containing protein</fullName>
    </submittedName>
</protein>
<evidence type="ECO:0000256" key="1">
    <source>
        <dbReference type="SAM" id="MobiDB-lite"/>
    </source>
</evidence>
<dbReference type="SUPFAM" id="SSF53955">
    <property type="entry name" value="Lysozyme-like"/>
    <property type="match status" value="1"/>
</dbReference>
<dbReference type="InterPro" id="IPR023346">
    <property type="entry name" value="Lysozyme-like_dom_sf"/>
</dbReference>
<dbReference type="AlphaFoldDB" id="A0A4P7ID70"/>